<comment type="catalytic activity">
    <reaction evidence="9">
        <text>a lipid X + a UDP-2-N,3-O-bis[(3R)-3-hydroxyacyl]-alpha-D-glucosamine = a lipid A disaccharide + UDP + H(+)</text>
        <dbReference type="Rhea" id="RHEA:67828"/>
        <dbReference type="ChEBI" id="CHEBI:15378"/>
        <dbReference type="ChEBI" id="CHEBI:58223"/>
        <dbReference type="ChEBI" id="CHEBI:137748"/>
        <dbReference type="ChEBI" id="CHEBI:176338"/>
        <dbReference type="ChEBI" id="CHEBI:176343"/>
        <dbReference type="EC" id="2.4.1.182"/>
    </reaction>
</comment>
<keyword evidence="7 11" id="KW-0808">Transferase</keyword>
<evidence type="ECO:0000256" key="8">
    <source>
        <dbReference type="ARBA" id="ARBA00023098"/>
    </source>
</evidence>
<dbReference type="NCBIfam" id="TIGR00215">
    <property type="entry name" value="lpxB"/>
    <property type="match status" value="1"/>
</dbReference>
<dbReference type="Pfam" id="PF02684">
    <property type="entry name" value="LpxB"/>
    <property type="match status" value="1"/>
</dbReference>
<gene>
    <name evidence="11" type="primary">lpxB</name>
    <name evidence="11" type="ordered locus">WS0798</name>
</gene>
<keyword evidence="12" id="KW-1185">Reference proteome</keyword>
<evidence type="ECO:0000256" key="7">
    <source>
        <dbReference type="ARBA" id="ARBA00022679"/>
    </source>
</evidence>
<evidence type="ECO:0000256" key="9">
    <source>
        <dbReference type="ARBA" id="ARBA00048975"/>
    </source>
</evidence>
<keyword evidence="6 11" id="KW-0328">Glycosyltransferase</keyword>
<dbReference type="KEGG" id="wsu:WS0798"/>
<keyword evidence="5" id="KW-0441">Lipid A biosynthesis</keyword>
<evidence type="ECO:0000256" key="1">
    <source>
        <dbReference type="ARBA" id="ARBA00002056"/>
    </source>
</evidence>
<sequence>MKLLVSALEPSSNLHLASLMKHLEGKVELMGIFDSKLSTKPPLYTPDQFSVMGFLDVIERLGFFWRAKKEMAHLASEADKILLMDSSSFNIPLAKAIKKAFPSKEIIYYILPQVWAWKPWRAKAIEESCDFLAAILPFETACYQSKAEYVGHPLLDLLPPIRTSLPKEERIAFMPGSRKGEIGRLFPVFREVARRIEAPKTLVIPSIYEGASLEEIYGDLEGFELSYDAPKTLLESSFAFICSGTATLEAALLGIPLVLAYKARPLDYFIAKNLVKIEHIGLANIFETRRGEEPLHEELLQEGVNVEALLEAYWRCDKEHFVERAKALRGYLRKGSSLRVAQRILEIDSKVIFNDG</sequence>
<accession>Q7M9N3</accession>
<evidence type="ECO:0000256" key="2">
    <source>
        <dbReference type="ARBA" id="ARBA00012687"/>
    </source>
</evidence>
<dbReference type="GO" id="GO:0005543">
    <property type="term" value="F:phospholipid binding"/>
    <property type="evidence" value="ECO:0007669"/>
    <property type="project" value="TreeGrafter"/>
</dbReference>
<protein>
    <recommendedName>
        <fullName evidence="3 10">Lipid-A-disaccharide synthase</fullName>
        <ecNumber evidence="2 10">2.4.1.182</ecNumber>
    </recommendedName>
</protein>
<reference evidence="11 12" key="1">
    <citation type="journal article" date="2003" name="Proc. Natl. Acad. Sci. U.S.A.">
        <title>Complete genome sequence and analysis of Wolinella succinogenes.</title>
        <authorList>
            <person name="Baar C."/>
            <person name="Eppinger M."/>
            <person name="Raddatz G."/>
            <person name="Simon JM."/>
            <person name="Lanz C."/>
            <person name="Klimmek O."/>
            <person name="Nandakumar R."/>
            <person name="Gross R."/>
            <person name="Rosinus A."/>
            <person name="Keller H."/>
            <person name="Jagtap P."/>
            <person name="Linke B."/>
            <person name="Meyer F."/>
            <person name="Lederer H."/>
            <person name="Schuster S.C."/>
        </authorList>
    </citation>
    <scope>NUCLEOTIDE SEQUENCE [LARGE SCALE GENOMIC DNA]</scope>
    <source>
        <strain evidence="12">ATCC 29543 / DSM 1740 / CCUG 13145 / JCM 31913 / LMG 7466 / NCTC 11488 / FDC 602W</strain>
    </source>
</reference>
<dbReference type="GO" id="GO:0009245">
    <property type="term" value="P:lipid A biosynthetic process"/>
    <property type="evidence" value="ECO:0007669"/>
    <property type="project" value="UniProtKB-UniRule"/>
</dbReference>
<dbReference type="CAZy" id="GT19">
    <property type="family name" value="Glycosyltransferase Family 19"/>
</dbReference>
<dbReference type="RefSeq" id="WP_011138708.1">
    <property type="nucleotide sequence ID" value="NC_005090.1"/>
</dbReference>
<evidence type="ECO:0000256" key="4">
    <source>
        <dbReference type="ARBA" id="ARBA00022516"/>
    </source>
</evidence>
<evidence type="ECO:0000313" key="11">
    <source>
        <dbReference type="EMBL" id="CAE09911.1"/>
    </source>
</evidence>
<name>Q7M9N3_WOLSU</name>
<comment type="function">
    <text evidence="1">Condensation of UDP-2,3-diacylglucosamine and 2,3-diacylglucosamine-1-phosphate to form lipid A disaccharide, a precursor of lipid A, a phosphorylated glycolipid that anchors the lipopolysaccharide to the outer membrane of the cell.</text>
</comment>
<dbReference type="GO" id="GO:0008915">
    <property type="term" value="F:lipid-A-disaccharide synthase activity"/>
    <property type="evidence" value="ECO:0007669"/>
    <property type="project" value="UniProtKB-UniRule"/>
</dbReference>
<dbReference type="InterPro" id="IPR003835">
    <property type="entry name" value="Glyco_trans_19"/>
</dbReference>
<dbReference type="Proteomes" id="UP000000422">
    <property type="component" value="Chromosome"/>
</dbReference>
<dbReference type="PANTHER" id="PTHR30372:SF4">
    <property type="entry name" value="LIPID-A-DISACCHARIDE SYNTHASE, MITOCHONDRIAL-RELATED"/>
    <property type="match status" value="1"/>
</dbReference>
<evidence type="ECO:0000313" key="12">
    <source>
        <dbReference type="Proteomes" id="UP000000422"/>
    </source>
</evidence>
<proteinExistence type="predicted"/>
<dbReference type="EC" id="2.4.1.182" evidence="2 10"/>
<evidence type="ECO:0000256" key="5">
    <source>
        <dbReference type="ARBA" id="ARBA00022556"/>
    </source>
</evidence>
<evidence type="ECO:0000256" key="10">
    <source>
        <dbReference type="NCBIfam" id="TIGR00215"/>
    </source>
</evidence>
<evidence type="ECO:0000256" key="3">
    <source>
        <dbReference type="ARBA" id="ARBA00020902"/>
    </source>
</evidence>
<dbReference type="STRING" id="273121.WS0798"/>
<dbReference type="HOGENOM" id="CLU_036577_3_1_7"/>
<dbReference type="PANTHER" id="PTHR30372">
    <property type="entry name" value="LIPID-A-DISACCHARIDE SYNTHASE"/>
    <property type="match status" value="1"/>
</dbReference>
<keyword evidence="8" id="KW-0443">Lipid metabolism</keyword>
<dbReference type="GO" id="GO:0016020">
    <property type="term" value="C:membrane"/>
    <property type="evidence" value="ECO:0007669"/>
    <property type="project" value="GOC"/>
</dbReference>
<dbReference type="AlphaFoldDB" id="Q7M9N3"/>
<keyword evidence="4" id="KW-0444">Lipid biosynthesis</keyword>
<organism evidence="12">
    <name type="scientific">Wolinella succinogenes (strain ATCC 29543 / DSM 1740 / CCUG 13145 / JCM 31913 / LMG 7466 / NCTC 11488 / FDC 602W)</name>
    <name type="common">Vibrio succinogenes</name>
    <dbReference type="NCBI Taxonomy" id="273121"/>
    <lineage>
        <taxon>Bacteria</taxon>
        <taxon>Pseudomonadati</taxon>
        <taxon>Campylobacterota</taxon>
        <taxon>Epsilonproteobacteria</taxon>
        <taxon>Campylobacterales</taxon>
        <taxon>Helicobacteraceae</taxon>
        <taxon>Wolinella</taxon>
    </lineage>
</organism>
<evidence type="ECO:0000256" key="6">
    <source>
        <dbReference type="ARBA" id="ARBA00022676"/>
    </source>
</evidence>
<dbReference type="EMBL" id="BX571659">
    <property type="protein sequence ID" value="CAE09911.1"/>
    <property type="molecule type" value="Genomic_DNA"/>
</dbReference>
<dbReference type="eggNOG" id="COG0763">
    <property type="taxonomic scope" value="Bacteria"/>
</dbReference>
<dbReference type="SUPFAM" id="SSF53756">
    <property type="entry name" value="UDP-Glycosyltransferase/glycogen phosphorylase"/>
    <property type="match status" value="1"/>
</dbReference>